<dbReference type="AlphaFoldDB" id="A0A9Q0E4W2"/>
<dbReference type="GO" id="GO:0017111">
    <property type="term" value="F:ribonucleoside triphosphate phosphatase activity"/>
    <property type="evidence" value="ECO:0007669"/>
    <property type="project" value="TreeGrafter"/>
</dbReference>
<evidence type="ECO:0000313" key="7">
    <source>
        <dbReference type="EMBL" id="KAJ3598097.1"/>
    </source>
</evidence>
<keyword evidence="6" id="KW-0472">Membrane</keyword>
<gene>
    <name evidence="7" type="ORF">NHX12_001611</name>
</gene>
<comment type="similarity">
    <text evidence="1 5">Belongs to the GDA1/CD39 NTPase family.</text>
</comment>
<name>A0A9Q0E4W2_9TELE</name>
<dbReference type="GO" id="GO:0009134">
    <property type="term" value="P:nucleoside diphosphate catabolic process"/>
    <property type="evidence" value="ECO:0007669"/>
    <property type="project" value="TreeGrafter"/>
</dbReference>
<dbReference type="PROSITE" id="PS01238">
    <property type="entry name" value="GDA1_CD39_NTPASE"/>
    <property type="match status" value="1"/>
</dbReference>
<keyword evidence="6" id="KW-0812">Transmembrane</keyword>
<dbReference type="GO" id="GO:0004382">
    <property type="term" value="F:GDP phosphatase activity"/>
    <property type="evidence" value="ECO:0007669"/>
    <property type="project" value="TreeGrafter"/>
</dbReference>
<sequence>MASKRKVGSQCRAFWVSVLLLASISAIVAIAVIQDRWREKEYKYGIVVDSGSSRSSVYLYSWPGDKQNQTGVVTQVINCRVAGKGISDMKVEEKADLASWESFRVCMKNISREIPAHKHQTTPLYLGATAGMRLLHETDQKRSDEILQSLREFLGAQPFKFEDASILTGQEEGLYGWVTANYLKGNFLERNLWNTLVRPSGAQTVGSMDLGGASTQLAFAVDRELKGEDYLPIRLYGYDYNIYSHSYLCYGKNEAEKQILDSIIQASTDLSYILNPCYPEGFNVTLRASDIYNSPCTKRPANLTSDQEFFFVGAPDTDKCGQRVRTLFDFQKCTQEDCSFNGVQQPPVKGAFMAYAGFFFTARALLLNGSSELDQFNSSLREFCHTHWSNLQVSRPWISARYLRTYCYSAHYVFTLLAHGYKFNSDSWKHITFQEKIKNTSVGWSLGYMLGMSNSIPSEAMEVLPMSSPLFAGLIFLFSALIIVTVVFLFIMLIRTCY</sequence>
<keyword evidence="6" id="KW-1133">Transmembrane helix</keyword>
<proteinExistence type="inferred from homology"/>
<evidence type="ECO:0000256" key="6">
    <source>
        <dbReference type="SAM" id="Phobius"/>
    </source>
</evidence>
<evidence type="ECO:0000256" key="5">
    <source>
        <dbReference type="RuleBase" id="RU003833"/>
    </source>
</evidence>
<dbReference type="GO" id="GO:0005524">
    <property type="term" value="F:ATP binding"/>
    <property type="evidence" value="ECO:0007669"/>
    <property type="project" value="UniProtKB-KW"/>
</dbReference>
<feature type="active site" description="Proton acceptor" evidence="3">
    <location>
        <position position="172"/>
    </location>
</feature>
<dbReference type="Gene3D" id="3.30.420.40">
    <property type="match status" value="1"/>
</dbReference>
<dbReference type="OrthoDB" id="6372431at2759"/>
<dbReference type="Gene3D" id="3.30.420.150">
    <property type="entry name" value="Exopolyphosphatase. Domain 2"/>
    <property type="match status" value="1"/>
</dbReference>
<evidence type="ECO:0000256" key="1">
    <source>
        <dbReference type="ARBA" id="ARBA00009283"/>
    </source>
</evidence>
<dbReference type="GO" id="GO:0045134">
    <property type="term" value="F:UDP phosphatase activity"/>
    <property type="evidence" value="ECO:0007669"/>
    <property type="project" value="TreeGrafter"/>
</dbReference>
<evidence type="ECO:0000256" key="3">
    <source>
        <dbReference type="PIRSR" id="PIRSR600407-1"/>
    </source>
</evidence>
<evidence type="ECO:0008006" key="9">
    <source>
        <dbReference type="Google" id="ProtNLM"/>
    </source>
</evidence>
<dbReference type="Pfam" id="PF01150">
    <property type="entry name" value="GDA1_CD39"/>
    <property type="match status" value="1"/>
</dbReference>
<dbReference type="GO" id="GO:0005886">
    <property type="term" value="C:plasma membrane"/>
    <property type="evidence" value="ECO:0007669"/>
    <property type="project" value="TreeGrafter"/>
</dbReference>
<feature type="transmembrane region" description="Helical" evidence="6">
    <location>
        <begin position="470"/>
        <end position="494"/>
    </location>
</feature>
<dbReference type="PANTHER" id="PTHR11782:SF38">
    <property type="entry name" value="ECTONUCLEOSIDE TRIPHOSPHATE DIPHOSPHOHYDROLASE 3"/>
    <property type="match status" value="1"/>
</dbReference>
<organism evidence="7 8">
    <name type="scientific">Muraenolepis orangiensis</name>
    <name type="common">Patagonian moray cod</name>
    <dbReference type="NCBI Taxonomy" id="630683"/>
    <lineage>
        <taxon>Eukaryota</taxon>
        <taxon>Metazoa</taxon>
        <taxon>Chordata</taxon>
        <taxon>Craniata</taxon>
        <taxon>Vertebrata</taxon>
        <taxon>Euteleostomi</taxon>
        <taxon>Actinopterygii</taxon>
        <taxon>Neopterygii</taxon>
        <taxon>Teleostei</taxon>
        <taxon>Neoteleostei</taxon>
        <taxon>Acanthomorphata</taxon>
        <taxon>Zeiogadaria</taxon>
        <taxon>Gadariae</taxon>
        <taxon>Gadiformes</taxon>
        <taxon>Muraenolepidoidei</taxon>
        <taxon>Muraenolepididae</taxon>
        <taxon>Muraenolepis</taxon>
    </lineage>
</organism>
<feature type="transmembrane region" description="Helical" evidence="6">
    <location>
        <begin position="12"/>
        <end position="33"/>
    </location>
</feature>
<protein>
    <recommendedName>
        <fullName evidence="9">Ectonucleoside triphosphate diphosphohydrolase 3</fullName>
    </recommendedName>
</protein>
<comment type="caution">
    <text evidence="7">The sequence shown here is derived from an EMBL/GenBank/DDBJ whole genome shotgun (WGS) entry which is preliminary data.</text>
</comment>
<keyword evidence="8" id="KW-1185">Reference proteome</keyword>
<evidence type="ECO:0000256" key="2">
    <source>
        <dbReference type="ARBA" id="ARBA00022801"/>
    </source>
</evidence>
<dbReference type="EMBL" id="JANIIK010000109">
    <property type="protein sequence ID" value="KAJ3598097.1"/>
    <property type="molecule type" value="Genomic_DNA"/>
</dbReference>
<accession>A0A9Q0E4W2</accession>
<evidence type="ECO:0000256" key="4">
    <source>
        <dbReference type="PIRSR" id="PIRSR600407-2"/>
    </source>
</evidence>
<dbReference type="InterPro" id="IPR000407">
    <property type="entry name" value="GDA1_CD39_NTPase"/>
</dbReference>
<reference evidence="7" key="1">
    <citation type="submission" date="2022-07" db="EMBL/GenBank/DDBJ databases">
        <title>Chromosome-level genome of Muraenolepis orangiensis.</title>
        <authorList>
            <person name="Kim J."/>
        </authorList>
    </citation>
    <scope>NUCLEOTIDE SEQUENCE</scope>
    <source>
        <strain evidence="7">KU_S4_2022</strain>
        <tissue evidence="7">Muscle</tissue>
    </source>
</reference>
<keyword evidence="2 5" id="KW-0378">Hydrolase</keyword>
<dbReference type="Proteomes" id="UP001148018">
    <property type="component" value="Unassembled WGS sequence"/>
</dbReference>
<feature type="binding site" evidence="4">
    <location>
        <begin position="212"/>
        <end position="216"/>
    </location>
    <ligand>
        <name>ATP</name>
        <dbReference type="ChEBI" id="CHEBI:30616"/>
    </ligand>
</feature>
<keyword evidence="4" id="KW-0067">ATP-binding</keyword>
<keyword evidence="4" id="KW-0547">Nucleotide-binding</keyword>
<dbReference type="PANTHER" id="PTHR11782">
    <property type="entry name" value="ADENOSINE/GUANOSINE DIPHOSPHATASE"/>
    <property type="match status" value="1"/>
</dbReference>
<evidence type="ECO:0000313" key="8">
    <source>
        <dbReference type="Proteomes" id="UP001148018"/>
    </source>
</evidence>